<keyword evidence="8" id="KW-1185">Reference proteome</keyword>
<feature type="domain" description="Acyl-CoA dehydrogenase/oxidase N-terminal" evidence="5">
    <location>
        <begin position="18"/>
        <end position="105"/>
    </location>
</feature>
<evidence type="ECO:0000313" key="7">
    <source>
        <dbReference type="EMBL" id="GAA2728713.1"/>
    </source>
</evidence>
<keyword evidence="1" id="KW-0285">Flavoprotein</keyword>
<feature type="domain" description="Acyl-CoA dehydrogenase C-terminal" evidence="6">
    <location>
        <begin position="249"/>
        <end position="367"/>
    </location>
</feature>
<sequence>MTAVTRPGSLEEVLAALAELEPDIAARAAEDEPAAETFEEIKRVGLASFVIPRAYGGGGATLTEAAAVIRALAAADAGAALVLTMHFIHSTRLLSAPVRSDATEELVRRLAETGGLVNFASSEGFSGAPSRGGPVGTRAVRQADGSWLLNGHKRYVTGSIGLDWLLVSATVLDASDGSEDPVVRAFMVPSDAPGLRIEPTWDTFGLRGSASHDVLLEDVAVPAEAIAEAYDAGQPAEATRAFQIWWSLLLASIHLGIAEASRQAAHDFAAGPRNDGHPGIRAEQARTQEHAARLELALLQARTLLEDALRRGDAASGPDETVRATATKLLVHGHATDAVDHAGRLVGGASIWNRSPLGRHFRDLRAALFNPPNEDVVIGSVGRFVLGLDEKGLWR</sequence>
<organism evidence="7 8">
    <name type="scientific">Actinocorallia aurantiaca</name>
    <dbReference type="NCBI Taxonomy" id="46204"/>
    <lineage>
        <taxon>Bacteria</taxon>
        <taxon>Bacillati</taxon>
        <taxon>Actinomycetota</taxon>
        <taxon>Actinomycetes</taxon>
        <taxon>Streptosporangiales</taxon>
        <taxon>Thermomonosporaceae</taxon>
        <taxon>Actinocorallia</taxon>
    </lineage>
</organism>
<dbReference type="InterPro" id="IPR037069">
    <property type="entry name" value="AcylCoA_DH/ox_N_sf"/>
</dbReference>
<protein>
    <submittedName>
        <fullName evidence="7">Acyl-CoA dehydrogenase family protein</fullName>
    </submittedName>
</protein>
<dbReference type="InterPro" id="IPR046373">
    <property type="entry name" value="Acyl-CoA_Oxase/DH_mid-dom_sf"/>
</dbReference>
<feature type="coiled-coil region" evidence="3">
    <location>
        <begin position="282"/>
        <end position="311"/>
    </location>
</feature>
<proteinExistence type="predicted"/>
<dbReference type="Pfam" id="PF08028">
    <property type="entry name" value="Acyl-CoA_dh_2"/>
    <property type="match status" value="1"/>
</dbReference>
<dbReference type="Gene3D" id="1.20.140.10">
    <property type="entry name" value="Butyryl-CoA Dehydrogenase, subunit A, domain 3"/>
    <property type="match status" value="1"/>
</dbReference>
<dbReference type="RefSeq" id="WP_344451779.1">
    <property type="nucleotide sequence ID" value="NZ_BAAATZ010000013.1"/>
</dbReference>
<dbReference type="Gene3D" id="2.40.110.10">
    <property type="entry name" value="Butyryl-CoA Dehydrogenase, subunit A, domain 2"/>
    <property type="match status" value="1"/>
</dbReference>
<dbReference type="PANTHER" id="PTHR43884:SF25">
    <property type="entry name" value="ACYL-COA DEHYDROGENASE YDBM-RELATED"/>
    <property type="match status" value="1"/>
</dbReference>
<evidence type="ECO:0000256" key="3">
    <source>
        <dbReference type="SAM" id="Coils"/>
    </source>
</evidence>
<dbReference type="PIRSF" id="PIRSF016578">
    <property type="entry name" value="HsaA"/>
    <property type="match status" value="1"/>
</dbReference>
<dbReference type="InterPro" id="IPR013786">
    <property type="entry name" value="AcylCoA_DH/ox_N"/>
</dbReference>
<evidence type="ECO:0000256" key="2">
    <source>
        <dbReference type="ARBA" id="ARBA00023002"/>
    </source>
</evidence>
<dbReference type="InterPro" id="IPR006091">
    <property type="entry name" value="Acyl-CoA_Oxase/DH_mid-dom"/>
</dbReference>
<dbReference type="InterPro" id="IPR009100">
    <property type="entry name" value="AcylCoA_DH/oxidase_NM_dom_sf"/>
</dbReference>
<name>A0ABN3UBI4_9ACTN</name>
<evidence type="ECO:0000256" key="1">
    <source>
        <dbReference type="ARBA" id="ARBA00022630"/>
    </source>
</evidence>
<gene>
    <name evidence="7" type="ORF">GCM10010439_37540</name>
</gene>
<accession>A0ABN3UBI4</accession>
<evidence type="ECO:0000259" key="4">
    <source>
        <dbReference type="Pfam" id="PF02770"/>
    </source>
</evidence>
<dbReference type="InterPro" id="IPR013107">
    <property type="entry name" value="Acyl-CoA_DH_C"/>
</dbReference>
<keyword evidence="2" id="KW-0560">Oxidoreductase</keyword>
<evidence type="ECO:0000259" key="6">
    <source>
        <dbReference type="Pfam" id="PF08028"/>
    </source>
</evidence>
<dbReference type="SUPFAM" id="SSF47203">
    <property type="entry name" value="Acyl-CoA dehydrogenase C-terminal domain-like"/>
    <property type="match status" value="1"/>
</dbReference>
<dbReference type="Gene3D" id="1.10.540.10">
    <property type="entry name" value="Acyl-CoA dehydrogenase/oxidase, N-terminal domain"/>
    <property type="match status" value="1"/>
</dbReference>
<reference evidence="7 8" key="1">
    <citation type="journal article" date="2019" name="Int. J. Syst. Evol. Microbiol.">
        <title>The Global Catalogue of Microorganisms (GCM) 10K type strain sequencing project: providing services to taxonomists for standard genome sequencing and annotation.</title>
        <authorList>
            <consortium name="The Broad Institute Genomics Platform"/>
            <consortium name="The Broad Institute Genome Sequencing Center for Infectious Disease"/>
            <person name="Wu L."/>
            <person name="Ma J."/>
        </authorList>
    </citation>
    <scope>NUCLEOTIDE SEQUENCE [LARGE SCALE GENOMIC DNA]</scope>
    <source>
        <strain evidence="7 8">JCM 8201</strain>
    </source>
</reference>
<dbReference type="EMBL" id="BAAATZ010000013">
    <property type="protein sequence ID" value="GAA2728713.1"/>
    <property type="molecule type" value="Genomic_DNA"/>
</dbReference>
<evidence type="ECO:0000313" key="8">
    <source>
        <dbReference type="Proteomes" id="UP001501842"/>
    </source>
</evidence>
<dbReference type="Pfam" id="PF02771">
    <property type="entry name" value="Acyl-CoA_dh_N"/>
    <property type="match status" value="1"/>
</dbReference>
<dbReference type="Pfam" id="PF02770">
    <property type="entry name" value="Acyl-CoA_dh_M"/>
    <property type="match status" value="1"/>
</dbReference>
<dbReference type="SUPFAM" id="SSF56645">
    <property type="entry name" value="Acyl-CoA dehydrogenase NM domain-like"/>
    <property type="match status" value="1"/>
</dbReference>
<dbReference type="InterPro" id="IPR036250">
    <property type="entry name" value="AcylCo_DH-like_C"/>
</dbReference>
<dbReference type="CDD" id="cd00567">
    <property type="entry name" value="ACAD"/>
    <property type="match status" value="1"/>
</dbReference>
<keyword evidence="3" id="KW-0175">Coiled coil</keyword>
<dbReference type="Proteomes" id="UP001501842">
    <property type="component" value="Unassembled WGS sequence"/>
</dbReference>
<evidence type="ECO:0000259" key="5">
    <source>
        <dbReference type="Pfam" id="PF02771"/>
    </source>
</evidence>
<feature type="domain" description="Acyl-CoA oxidase/dehydrogenase middle" evidence="4">
    <location>
        <begin position="134"/>
        <end position="219"/>
    </location>
</feature>
<dbReference type="PANTHER" id="PTHR43884">
    <property type="entry name" value="ACYL-COA DEHYDROGENASE"/>
    <property type="match status" value="1"/>
</dbReference>
<comment type="caution">
    <text evidence="7">The sequence shown here is derived from an EMBL/GenBank/DDBJ whole genome shotgun (WGS) entry which is preliminary data.</text>
</comment>